<keyword evidence="5" id="KW-1185">Reference proteome</keyword>
<dbReference type="EMBL" id="JXXN02002689">
    <property type="protein sequence ID" value="THD22538.1"/>
    <property type="molecule type" value="Genomic_DNA"/>
</dbReference>
<reference evidence="4" key="1">
    <citation type="submission" date="2019-03" db="EMBL/GenBank/DDBJ databases">
        <title>Improved annotation for the trematode Fasciola hepatica.</title>
        <authorList>
            <person name="Choi Y.-J."/>
            <person name="Martin J."/>
            <person name="Mitreva M."/>
        </authorList>
    </citation>
    <scope>NUCLEOTIDE SEQUENCE [LARGE SCALE GENOMIC DNA]</scope>
</reference>
<evidence type="ECO:0000313" key="4">
    <source>
        <dbReference type="EMBL" id="THD22538.1"/>
    </source>
</evidence>
<dbReference type="InterPro" id="IPR055460">
    <property type="entry name" value="IFT52_central"/>
</dbReference>
<dbReference type="GO" id="GO:0005814">
    <property type="term" value="C:centriole"/>
    <property type="evidence" value="ECO:0007669"/>
    <property type="project" value="TreeGrafter"/>
</dbReference>
<evidence type="ECO:0000259" key="1">
    <source>
        <dbReference type="Pfam" id="PF21178"/>
    </source>
</evidence>
<dbReference type="InterPro" id="IPR048643">
    <property type="entry name" value="Itf52_C"/>
</dbReference>
<dbReference type="Pfam" id="PF21178">
    <property type="entry name" value="Itf52_C"/>
    <property type="match status" value="1"/>
</dbReference>
<feature type="domain" description="IFT52 central" evidence="2">
    <location>
        <begin position="275"/>
        <end position="355"/>
    </location>
</feature>
<organism evidence="4 5">
    <name type="scientific">Fasciola hepatica</name>
    <name type="common">Liver fluke</name>
    <dbReference type="NCBI Taxonomy" id="6192"/>
    <lineage>
        <taxon>Eukaryota</taxon>
        <taxon>Metazoa</taxon>
        <taxon>Spiralia</taxon>
        <taxon>Lophotrochozoa</taxon>
        <taxon>Platyhelminthes</taxon>
        <taxon>Trematoda</taxon>
        <taxon>Digenea</taxon>
        <taxon>Plagiorchiida</taxon>
        <taxon>Echinostomata</taxon>
        <taxon>Echinostomatoidea</taxon>
        <taxon>Fasciolidae</taxon>
        <taxon>Fasciola</taxon>
    </lineage>
</organism>
<gene>
    <name evidence="4" type="ORF">D915_006544</name>
</gene>
<dbReference type="InterPro" id="IPR055458">
    <property type="entry name" value="IFT52_GIFT"/>
</dbReference>
<dbReference type="InterPro" id="IPR039975">
    <property type="entry name" value="IFT52"/>
</dbReference>
<dbReference type="AlphaFoldDB" id="A0A4E0RN13"/>
<evidence type="ECO:0000259" key="2">
    <source>
        <dbReference type="Pfam" id="PF23352"/>
    </source>
</evidence>
<evidence type="ECO:0000259" key="3">
    <source>
        <dbReference type="Pfam" id="PF23355"/>
    </source>
</evidence>
<dbReference type="PANTHER" id="PTHR12969">
    <property type="entry name" value="NGD5/OSM-6/IFT52"/>
    <property type="match status" value="1"/>
</dbReference>
<dbReference type="GO" id="GO:0005929">
    <property type="term" value="C:cilium"/>
    <property type="evidence" value="ECO:0007669"/>
    <property type="project" value="TreeGrafter"/>
</dbReference>
<dbReference type="GO" id="GO:0030992">
    <property type="term" value="C:intraciliary transport particle B"/>
    <property type="evidence" value="ECO:0007669"/>
    <property type="project" value="TreeGrafter"/>
</dbReference>
<dbReference type="GO" id="GO:0042073">
    <property type="term" value="P:intraciliary transport"/>
    <property type="evidence" value="ECO:0007669"/>
    <property type="project" value="TreeGrafter"/>
</dbReference>
<feature type="domain" description="Intraflagellar transport protein 52 C-terminal" evidence="1">
    <location>
        <begin position="366"/>
        <end position="417"/>
    </location>
</feature>
<dbReference type="PANTHER" id="PTHR12969:SF7">
    <property type="entry name" value="INTRAFLAGELLAR TRANSPORT PROTEIN 52 HOMOLOG"/>
    <property type="match status" value="1"/>
</dbReference>
<proteinExistence type="predicted"/>
<dbReference type="GO" id="GO:0060271">
    <property type="term" value="P:cilium assembly"/>
    <property type="evidence" value="ECO:0007669"/>
    <property type="project" value="TreeGrafter"/>
</dbReference>
<evidence type="ECO:0000313" key="5">
    <source>
        <dbReference type="Proteomes" id="UP000230066"/>
    </source>
</evidence>
<comment type="caution">
    <text evidence="4">The sequence shown here is derived from an EMBL/GenBank/DDBJ whole genome shotgun (WGS) entry which is preliminary data.</text>
</comment>
<dbReference type="Proteomes" id="UP000230066">
    <property type="component" value="Unassembled WGS sequence"/>
</dbReference>
<dbReference type="Gene3D" id="6.10.250.2800">
    <property type="match status" value="1"/>
</dbReference>
<dbReference type="CDD" id="cd23683">
    <property type="entry name" value="IFT52_CTD"/>
    <property type="match status" value="1"/>
</dbReference>
<dbReference type="Pfam" id="PF23355">
    <property type="entry name" value="IFT52_GIFT"/>
    <property type="match status" value="1"/>
</dbReference>
<name>A0A4E0RN13_FASHE</name>
<accession>A0A4E0RN13</accession>
<protein>
    <submittedName>
        <fullName evidence="4">Intraflagellar transport protein 52</fullName>
    </submittedName>
</protein>
<feature type="domain" description="IFT52 GIFT" evidence="3">
    <location>
        <begin position="15"/>
        <end position="259"/>
    </location>
</feature>
<dbReference type="Pfam" id="PF23352">
    <property type="entry name" value="IFT52_central"/>
    <property type="match status" value="1"/>
</dbReference>
<sequence>MRGPGIGPQSAEENTIVFNQTKREAFTLTQHFKEVSRRLKTSWKFAINKEDITQEKLAAAKVFVICGPTEKFSVAEFNIINRYLENGGALLVLMGENGESKYTSNINFLLEQYGIMVNSDAVVRTSYFKYFHPKEALIPNGILNRAIVEATGKSTSGFSPEDVPHKQALQFVYPYGATLNVAKPATAILSTGSVAFPLNRPVCAVHKSHEFKGGSLAVVGSAAMFTDPYIVKEDNLKIFEVILNYLTSNTIKLNSIDAEDPEIETYYQVPDVTSLANSLKSCLQESDEIPQNVTQLFDQTLFTMDTNLVPRALDAYEKLRVKHEALSLITPQFETPLPPVQPAVFPPNFREPGPPALELFDLDEQFSTSKSRLAQVTNKCTEDDLEYFVRECGDILAVSRKLPAEKRTARVILEVVFNELVEFKKLNQESEEGVAW</sequence>